<name>A0A382FIH1_9ZZZZ</name>
<evidence type="ECO:0000313" key="1">
    <source>
        <dbReference type="EMBL" id="SVB62780.1"/>
    </source>
</evidence>
<dbReference type="EMBL" id="UINC01050152">
    <property type="protein sequence ID" value="SVB62780.1"/>
    <property type="molecule type" value="Genomic_DNA"/>
</dbReference>
<protein>
    <submittedName>
        <fullName evidence="1">Uncharacterized protein</fullName>
    </submittedName>
</protein>
<reference evidence="1" key="1">
    <citation type="submission" date="2018-05" db="EMBL/GenBank/DDBJ databases">
        <authorList>
            <person name="Lanie J.A."/>
            <person name="Ng W.-L."/>
            <person name="Kazmierczak K.M."/>
            <person name="Andrzejewski T.M."/>
            <person name="Davidsen T.M."/>
            <person name="Wayne K.J."/>
            <person name="Tettelin H."/>
            <person name="Glass J.I."/>
            <person name="Rusch D."/>
            <person name="Podicherti R."/>
            <person name="Tsui H.-C.T."/>
            <person name="Winkler M.E."/>
        </authorList>
    </citation>
    <scope>NUCLEOTIDE SEQUENCE</scope>
</reference>
<organism evidence="1">
    <name type="scientific">marine metagenome</name>
    <dbReference type="NCBI Taxonomy" id="408172"/>
    <lineage>
        <taxon>unclassified sequences</taxon>
        <taxon>metagenomes</taxon>
        <taxon>ecological metagenomes</taxon>
    </lineage>
</organism>
<dbReference type="AlphaFoldDB" id="A0A382FIH1"/>
<gene>
    <name evidence="1" type="ORF">METZ01_LOCUS215634</name>
</gene>
<sequence length="50" mass="5727">MAFTHIVLRLNEASAKHLQGMPVKVADRDDTGLCRCKPNRFSIDICMYYP</sequence>
<proteinExistence type="predicted"/>
<accession>A0A382FIH1</accession>